<proteinExistence type="predicted"/>
<dbReference type="SUPFAM" id="SSF53335">
    <property type="entry name" value="S-adenosyl-L-methionine-dependent methyltransferases"/>
    <property type="match status" value="1"/>
</dbReference>
<dbReference type="PANTHER" id="PTHR12049:SF7">
    <property type="entry name" value="PROTEIN ARGININE METHYLTRANSFERASE NDUFAF7, MITOCHONDRIAL"/>
    <property type="match status" value="1"/>
</dbReference>
<evidence type="ECO:0000256" key="2">
    <source>
        <dbReference type="ARBA" id="ARBA00022679"/>
    </source>
</evidence>
<organism evidence="3 4">
    <name type="scientific">Actinorhabdospora filicis</name>
    <dbReference type="NCBI Taxonomy" id="1785913"/>
    <lineage>
        <taxon>Bacteria</taxon>
        <taxon>Bacillati</taxon>
        <taxon>Actinomycetota</taxon>
        <taxon>Actinomycetes</taxon>
        <taxon>Micromonosporales</taxon>
        <taxon>Micromonosporaceae</taxon>
        <taxon>Actinorhabdospora</taxon>
    </lineage>
</organism>
<reference evidence="3" key="1">
    <citation type="submission" date="2023-03" db="EMBL/GenBank/DDBJ databases">
        <title>Actinorhabdospora filicis NBRC 111898.</title>
        <authorList>
            <person name="Ichikawa N."/>
            <person name="Sato H."/>
            <person name="Tonouchi N."/>
        </authorList>
    </citation>
    <scope>NUCLEOTIDE SEQUENCE</scope>
    <source>
        <strain evidence="3">NBRC 111898</strain>
    </source>
</reference>
<dbReference type="Proteomes" id="UP001165079">
    <property type="component" value="Unassembled WGS sequence"/>
</dbReference>
<evidence type="ECO:0000256" key="1">
    <source>
        <dbReference type="ARBA" id="ARBA00022603"/>
    </source>
</evidence>
<accession>A0A9W6SH28</accession>
<sequence length="313" mass="33487">MLPWRKAIREALYGVDGFYRRNRPAGHFHTSARSPVFAEAILRVVKELDAALGHPAEFDLVDVGAGEGELLTGVLELADDGLAARLRPVGVELRHRPVGLDARIGWRDVPPSRVTGLITACEWLDNVPLDVVVRTETGVRLERVDAHGVTEPGEPVADPWLDAWWPDGERAEIGRPRDLAWATLVSTVERGAALAVDYGHLKAARPAHGTLTGFAHGRQVPPVPDGSRDITAHVAMDAVAAAGVRAGATATSLATQREALRGLGFSTERPPLALASADPGGYLRGLSRTGEVAELTDPAGLGAHWWLLQRVSC</sequence>
<dbReference type="GO" id="GO:0035243">
    <property type="term" value="F:protein-arginine omega-N symmetric methyltransferase activity"/>
    <property type="evidence" value="ECO:0007669"/>
    <property type="project" value="TreeGrafter"/>
</dbReference>
<dbReference type="Pfam" id="PF02636">
    <property type="entry name" value="Methyltransf_28"/>
    <property type="match status" value="1"/>
</dbReference>
<name>A0A9W6SH28_9ACTN</name>
<dbReference type="RefSeq" id="WP_285662143.1">
    <property type="nucleotide sequence ID" value="NZ_BSTX01000001.1"/>
</dbReference>
<keyword evidence="1" id="KW-0489">Methyltransferase</keyword>
<dbReference type="PANTHER" id="PTHR12049">
    <property type="entry name" value="PROTEIN ARGININE METHYLTRANSFERASE NDUFAF7, MITOCHONDRIAL"/>
    <property type="match status" value="1"/>
</dbReference>
<dbReference type="InterPro" id="IPR029063">
    <property type="entry name" value="SAM-dependent_MTases_sf"/>
</dbReference>
<dbReference type="InterPro" id="IPR038375">
    <property type="entry name" value="NDUFAF7_sf"/>
</dbReference>
<comment type="caution">
    <text evidence="3">The sequence shown here is derived from an EMBL/GenBank/DDBJ whole genome shotgun (WGS) entry which is preliminary data.</text>
</comment>
<protein>
    <recommendedName>
        <fullName evidence="5">SAM-dependent MidA family methyltransferase</fullName>
    </recommendedName>
</protein>
<dbReference type="EMBL" id="BSTX01000001">
    <property type="protein sequence ID" value="GLZ77005.1"/>
    <property type="molecule type" value="Genomic_DNA"/>
</dbReference>
<dbReference type="InterPro" id="IPR003788">
    <property type="entry name" value="NDUFAF7"/>
</dbReference>
<evidence type="ECO:0000313" key="4">
    <source>
        <dbReference type="Proteomes" id="UP001165079"/>
    </source>
</evidence>
<evidence type="ECO:0008006" key="5">
    <source>
        <dbReference type="Google" id="ProtNLM"/>
    </source>
</evidence>
<gene>
    <name evidence="3" type="ORF">Afil01_18120</name>
</gene>
<keyword evidence="4" id="KW-1185">Reference proteome</keyword>
<dbReference type="Gene3D" id="3.40.50.12710">
    <property type="match status" value="1"/>
</dbReference>
<evidence type="ECO:0000313" key="3">
    <source>
        <dbReference type="EMBL" id="GLZ77005.1"/>
    </source>
</evidence>
<dbReference type="AlphaFoldDB" id="A0A9W6SH28"/>
<keyword evidence="2" id="KW-0808">Transferase</keyword>
<dbReference type="GO" id="GO:0032259">
    <property type="term" value="P:methylation"/>
    <property type="evidence" value="ECO:0007669"/>
    <property type="project" value="UniProtKB-KW"/>
</dbReference>